<dbReference type="Gene3D" id="3.40.50.150">
    <property type="entry name" value="Vaccinia Virus protein VP39"/>
    <property type="match status" value="1"/>
</dbReference>
<gene>
    <name evidence="1" type="ORF">ACFSL4_34895</name>
</gene>
<dbReference type="InterPro" id="IPR029063">
    <property type="entry name" value="SAM-dependent_MTases_sf"/>
</dbReference>
<feature type="non-terminal residue" evidence="1">
    <location>
        <position position="1"/>
    </location>
</feature>
<keyword evidence="2" id="KW-1185">Reference proteome</keyword>
<comment type="caution">
    <text evidence="1">The sequence shown here is derived from an EMBL/GenBank/DDBJ whole genome shotgun (WGS) entry which is preliminary data.</text>
</comment>
<organism evidence="1 2">
    <name type="scientific">Streptomyces caeni</name>
    <dbReference type="NCBI Taxonomy" id="2307231"/>
    <lineage>
        <taxon>Bacteria</taxon>
        <taxon>Bacillati</taxon>
        <taxon>Actinomycetota</taxon>
        <taxon>Actinomycetes</taxon>
        <taxon>Kitasatosporales</taxon>
        <taxon>Streptomycetaceae</taxon>
        <taxon>Streptomyces</taxon>
    </lineage>
</organism>
<dbReference type="SUPFAM" id="SSF53335">
    <property type="entry name" value="S-adenosyl-L-methionine-dependent methyltransferases"/>
    <property type="match status" value="1"/>
</dbReference>
<evidence type="ECO:0000313" key="1">
    <source>
        <dbReference type="EMBL" id="MFD1663214.1"/>
    </source>
</evidence>
<dbReference type="EMBL" id="JBHUDX010000122">
    <property type="protein sequence ID" value="MFD1663214.1"/>
    <property type="molecule type" value="Genomic_DNA"/>
</dbReference>
<dbReference type="GO" id="GO:0008168">
    <property type="term" value="F:methyltransferase activity"/>
    <property type="evidence" value="ECO:0007669"/>
    <property type="project" value="UniProtKB-KW"/>
</dbReference>
<dbReference type="Proteomes" id="UP001597261">
    <property type="component" value="Unassembled WGS sequence"/>
</dbReference>
<reference evidence="2" key="1">
    <citation type="journal article" date="2019" name="Int. J. Syst. Evol. Microbiol.">
        <title>The Global Catalogue of Microorganisms (GCM) 10K type strain sequencing project: providing services to taxonomists for standard genome sequencing and annotation.</title>
        <authorList>
            <consortium name="The Broad Institute Genomics Platform"/>
            <consortium name="The Broad Institute Genome Sequencing Center for Infectious Disease"/>
            <person name="Wu L."/>
            <person name="Ma J."/>
        </authorList>
    </citation>
    <scope>NUCLEOTIDE SEQUENCE [LARGE SCALE GENOMIC DNA]</scope>
    <source>
        <strain evidence="2">CGMCC 1.12470</strain>
    </source>
</reference>
<keyword evidence="1" id="KW-0808">Transferase</keyword>
<dbReference type="GO" id="GO:0032259">
    <property type="term" value="P:methylation"/>
    <property type="evidence" value="ECO:0007669"/>
    <property type="project" value="UniProtKB-KW"/>
</dbReference>
<proteinExistence type="predicted"/>
<keyword evidence="1" id="KW-0489">Methyltransferase</keyword>
<dbReference type="RefSeq" id="WP_381091831.1">
    <property type="nucleotide sequence ID" value="NZ_JBHUDX010000122.1"/>
</dbReference>
<name>A0ABW4J0Q8_9ACTN</name>
<accession>A0ABW4J0Q8</accession>
<protein>
    <submittedName>
        <fullName evidence="1">Methyltransferase domain-containing protein</fullName>
    </submittedName>
</protein>
<sequence>FEWDSGKHGPATAVTAVEVMEHVTDPLAFVDTCLRETGADSFLFTQYLHDGTADPSWWYLAPEAGQHISFYTAPTLRTLANRLGMAYHSAGTLHMLTKRTFRKGAFARAVRFHRCSYPLLKRRLPRRWLQDHEQLVRRIRCASPAAPAG</sequence>
<dbReference type="Pfam" id="PF13489">
    <property type="entry name" value="Methyltransf_23"/>
    <property type="match status" value="1"/>
</dbReference>
<evidence type="ECO:0000313" key="2">
    <source>
        <dbReference type="Proteomes" id="UP001597261"/>
    </source>
</evidence>